<evidence type="ECO:0000256" key="9">
    <source>
        <dbReference type="RuleBase" id="RU004432"/>
    </source>
</evidence>
<evidence type="ECO:0000256" key="1">
    <source>
        <dbReference type="ARBA" id="ARBA00004229"/>
    </source>
</evidence>
<dbReference type="Pfam" id="PF17871">
    <property type="entry name" value="AAA_lid_9"/>
    <property type="match status" value="1"/>
</dbReference>
<geneLocation type="chloroplast" evidence="12"/>
<keyword evidence="2 12" id="KW-0150">Chloroplast</keyword>
<evidence type="ECO:0000256" key="2">
    <source>
        <dbReference type="ARBA" id="ARBA00022528"/>
    </source>
</evidence>
<reference evidence="12" key="1">
    <citation type="journal article" date="2019" name="Plant Ecol Evol">
        <title>Haslea nusantara (Bacillariophyceae), a new blue diatom from the Java Sea, Indonesia: morphology, biometry and molecular characterization.</title>
        <authorList>
            <person name="Prasetiya F.S."/>
            <person name="Gastineau R."/>
            <person name="Poulin M."/>
            <person name="Lemieux C."/>
            <person name="Turmel M."/>
            <person name="Syakti A.D."/>
            <person name="Hardivillier Y."/>
            <person name="Widowati I."/>
            <person name="Risjani Y."/>
            <person name="Iskandar I."/>
            <person name="Subroto T."/>
            <person name="Falaise C."/>
            <person name="Arsad S."/>
            <person name="Safitri I."/>
            <person name="Mouget J.-L."/>
            <person name="Leignel V."/>
        </authorList>
    </citation>
    <scope>NUCLEOTIDE SEQUENCE</scope>
</reference>
<dbReference type="GO" id="GO:0005524">
    <property type="term" value="F:ATP binding"/>
    <property type="evidence" value="ECO:0007669"/>
    <property type="project" value="UniProtKB-KW"/>
</dbReference>
<dbReference type="Gene3D" id="3.40.50.300">
    <property type="entry name" value="P-loop containing nucleotide triphosphate hydrolases"/>
    <property type="match status" value="2"/>
</dbReference>
<accession>A0A5B8HUK5</accession>
<sequence length="921" mass="103578">MFEKFTEGAIKVIMLSQEEARRMGHNFVGTEQLLLGVIGQRHGIGARALKKLKVTLKKARKEIELYIGRGTGFVASEIPFTPRAKRVLEMAVHEGKDLGQNFVGTEHILLALIAESDGVAMRTLDKLNVDIPKLRNLILTYIEETQEEILRPLTQAEKFLLEREKKGSPTPTLDEYAENITKEAIDGNLDPVIGREKEIDDVIAVLARRTKNNPVLIGEPGVGKTAVAEGLAQLILTEKVPDFLDGSLIMALDLGSILAGTKYRGEFEERLKRIVEEAQNDSAVIIVIDEIHTLVGAGAAEGAVDAANILKPALARGKFRCIGATTNDEYRKYIERDPALERRFQPVHVEEPSVGTTIEILRGLRSKFEQHHTLSYHDKALEQAAILSDKYVADRYLPDKAIDVLDEAGARVRLENRRLPLGLRSLMHELQETIKDKEDCIKEHDFEAAKQLLDHEMEVRTHIRIMKQSALTSEARGFNRRDVDMVTETDVSDVISNWTGIPVTKLTGSESARLLKMEDTLHERIIGQKHAVIAVSKAIRRARVGLRNPNRPIASFIFAGPTGVGKTELTKALSDYMFSSEESMIRLDMSEYMEKHTVAKLIGSPPGYVGYNEGGQLTEAVRSKPYSVVLLDEVEKAHPDVFNLLLQILDDGRLTDSKGRVIDFTNTLIIMTTNLGAKIIERESGIKSKSEVDKGFKITPDAVVGWEPLPEPIKDAELFERVTKLVNDELKNFFRPEFLNRIDDIIVFNHLTRIDIWEICELMIKQVQKRLKEKNIHLIVDLSVQAFLTDEGYDPIYGARPLRRAIMKYLEDTLAEQCLSKTLYPNTKIYVNRKKVEGTLMTYTNELEVKVDFSDVDPNLLEESQDNILTESVNSEESVIDVSNPNNELKDDPSNLTPSYNDNESKPVSVGKATRFFKKKD</sequence>
<keyword evidence="5 9" id="KW-0547">Nucleotide-binding</keyword>
<dbReference type="PROSITE" id="PS51903">
    <property type="entry name" value="CLP_R"/>
    <property type="match status" value="1"/>
</dbReference>
<dbReference type="InterPro" id="IPR041546">
    <property type="entry name" value="ClpA/ClpB_AAA_lid"/>
</dbReference>
<dbReference type="PROSITE" id="PS00870">
    <property type="entry name" value="CLPAB_1"/>
    <property type="match status" value="1"/>
</dbReference>
<keyword evidence="4 8" id="KW-0677">Repeat</keyword>
<keyword evidence="6 9" id="KW-0067">ATP-binding</keyword>
<dbReference type="SUPFAM" id="SSF81923">
    <property type="entry name" value="Double Clp-N motif"/>
    <property type="match status" value="1"/>
</dbReference>
<dbReference type="RefSeq" id="YP_009687973.1">
    <property type="nucleotide sequence ID" value="NC_044491.1"/>
</dbReference>
<dbReference type="GO" id="GO:0006508">
    <property type="term" value="P:proteolysis"/>
    <property type="evidence" value="ECO:0007669"/>
    <property type="project" value="UniProtKB-KW"/>
</dbReference>
<dbReference type="InterPro" id="IPR036628">
    <property type="entry name" value="Clp_N_dom_sf"/>
</dbReference>
<dbReference type="AlphaFoldDB" id="A0A5B8HUK5"/>
<dbReference type="PANTHER" id="PTHR11638">
    <property type="entry name" value="ATP-DEPENDENT CLP PROTEASE"/>
    <property type="match status" value="1"/>
</dbReference>
<evidence type="ECO:0000313" key="12">
    <source>
        <dbReference type="EMBL" id="QDX17455.1"/>
    </source>
</evidence>
<dbReference type="PRINTS" id="PR00300">
    <property type="entry name" value="CLPPROTEASEA"/>
</dbReference>
<organism evidence="12">
    <name type="scientific">Haslea nusantara</name>
    <dbReference type="NCBI Taxonomy" id="2600302"/>
    <lineage>
        <taxon>Eukaryota</taxon>
        <taxon>Sar</taxon>
        <taxon>Stramenopiles</taxon>
        <taxon>Ochrophyta</taxon>
        <taxon>Bacillariophyta</taxon>
        <taxon>Bacillariophyceae</taxon>
        <taxon>Bacillariophycidae</taxon>
        <taxon>Naviculales</taxon>
        <taxon>Naviculaceae</taxon>
        <taxon>Haslea</taxon>
    </lineage>
</organism>
<dbReference type="InterPro" id="IPR004176">
    <property type="entry name" value="Clp_R_N"/>
</dbReference>
<comment type="subcellular location">
    <subcellularLocation>
        <location evidence="1">Plastid</location>
        <location evidence="1">Chloroplast</location>
    </subcellularLocation>
</comment>
<keyword evidence="12" id="KW-0645">Protease</keyword>
<keyword evidence="12" id="KW-0378">Hydrolase</keyword>
<keyword evidence="3 12" id="KW-0934">Plastid</keyword>
<dbReference type="GO" id="GO:0034605">
    <property type="term" value="P:cellular response to heat"/>
    <property type="evidence" value="ECO:0007669"/>
    <property type="project" value="TreeGrafter"/>
</dbReference>
<dbReference type="GeneID" id="41663525"/>
<dbReference type="Pfam" id="PF00004">
    <property type="entry name" value="AAA"/>
    <property type="match status" value="1"/>
</dbReference>
<dbReference type="GO" id="GO:0009507">
    <property type="term" value="C:chloroplast"/>
    <property type="evidence" value="ECO:0007669"/>
    <property type="project" value="UniProtKB-SubCell"/>
</dbReference>
<keyword evidence="7 9" id="KW-0143">Chaperone</keyword>
<gene>
    <name evidence="12" type="primary">clpC</name>
</gene>
<dbReference type="InterPro" id="IPR019489">
    <property type="entry name" value="Clp_ATPase_C"/>
</dbReference>
<dbReference type="GO" id="GO:0008233">
    <property type="term" value="F:peptidase activity"/>
    <property type="evidence" value="ECO:0007669"/>
    <property type="project" value="UniProtKB-KW"/>
</dbReference>
<evidence type="ECO:0000256" key="8">
    <source>
        <dbReference type="PROSITE-ProRule" id="PRU01251"/>
    </source>
</evidence>
<feature type="domain" description="Clp R" evidence="11">
    <location>
        <begin position="2"/>
        <end position="145"/>
    </location>
</feature>
<name>A0A5B8HUK5_9STRA</name>
<evidence type="ECO:0000256" key="6">
    <source>
        <dbReference type="ARBA" id="ARBA00022840"/>
    </source>
</evidence>
<dbReference type="Gene3D" id="1.10.1780.10">
    <property type="entry name" value="Clp, N-terminal domain"/>
    <property type="match status" value="1"/>
</dbReference>
<dbReference type="GO" id="GO:0016887">
    <property type="term" value="F:ATP hydrolysis activity"/>
    <property type="evidence" value="ECO:0007669"/>
    <property type="project" value="InterPro"/>
</dbReference>
<evidence type="ECO:0000259" key="11">
    <source>
        <dbReference type="PROSITE" id="PS51903"/>
    </source>
</evidence>
<evidence type="ECO:0000256" key="5">
    <source>
        <dbReference type="ARBA" id="ARBA00022741"/>
    </source>
</evidence>
<dbReference type="Gene3D" id="4.10.860.10">
    <property type="entry name" value="UVR domain"/>
    <property type="match status" value="1"/>
</dbReference>
<dbReference type="FunFam" id="3.40.50.300:FF:000010">
    <property type="entry name" value="Chaperone clpB 1, putative"/>
    <property type="match status" value="1"/>
</dbReference>
<dbReference type="InterPro" id="IPR028299">
    <property type="entry name" value="ClpA/B_CS2"/>
</dbReference>
<feature type="region of interest" description="Disordered" evidence="10">
    <location>
        <begin position="872"/>
        <end position="921"/>
    </location>
</feature>
<evidence type="ECO:0000256" key="7">
    <source>
        <dbReference type="ARBA" id="ARBA00023186"/>
    </source>
</evidence>
<protein>
    <submittedName>
        <fullName evidence="12">ATP-binding subunit of clp protease</fullName>
    </submittedName>
</protein>
<dbReference type="Pfam" id="PF02861">
    <property type="entry name" value="Clp_N"/>
    <property type="match status" value="1"/>
</dbReference>
<dbReference type="PANTHER" id="PTHR11638:SF155">
    <property type="entry name" value="CHAPERONE PROTEIN CLPC1, CHLOROPLASTIC-LIKE"/>
    <property type="match status" value="1"/>
</dbReference>
<dbReference type="InterPro" id="IPR001270">
    <property type="entry name" value="ClpA/B"/>
</dbReference>
<dbReference type="EMBL" id="MH681881">
    <property type="protein sequence ID" value="QDX17455.1"/>
    <property type="molecule type" value="Genomic_DNA"/>
</dbReference>
<dbReference type="CDD" id="cd19499">
    <property type="entry name" value="RecA-like_ClpB_Hsp104-like"/>
    <property type="match status" value="1"/>
</dbReference>
<dbReference type="InterPro" id="IPR050130">
    <property type="entry name" value="ClpA_ClpB"/>
</dbReference>
<evidence type="ECO:0000256" key="3">
    <source>
        <dbReference type="ARBA" id="ARBA00022640"/>
    </source>
</evidence>
<comment type="similarity">
    <text evidence="9">Belongs to the ClpA/ClpB family.</text>
</comment>
<dbReference type="InterPro" id="IPR027417">
    <property type="entry name" value="P-loop_NTPase"/>
</dbReference>
<dbReference type="SMART" id="SM00382">
    <property type="entry name" value="AAA"/>
    <property type="match status" value="2"/>
</dbReference>
<dbReference type="Pfam" id="PF10431">
    <property type="entry name" value="ClpB_D2-small"/>
    <property type="match status" value="1"/>
</dbReference>
<feature type="compositionally biased region" description="Polar residues" evidence="10">
    <location>
        <begin position="872"/>
        <end position="887"/>
    </location>
</feature>
<proteinExistence type="inferred from homology"/>
<dbReference type="SUPFAM" id="SSF52540">
    <property type="entry name" value="P-loop containing nucleoside triphosphate hydrolases"/>
    <property type="match status" value="2"/>
</dbReference>
<evidence type="ECO:0000256" key="10">
    <source>
        <dbReference type="SAM" id="MobiDB-lite"/>
    </source>
</evidence>
<dbReference type="PROSITE" id="PS00871">
    <property type="entry name" value="CLPAB_2"/>
    <property type="match status" value="1"/>
</dbReference>
<dbReference type="CDD" id="cd00009">
    <property type="entry name" value="AAA"/>
    <property type="match status" value="1"/>
</dbReference>
<dbReference type="InterPro" id="IPR018368">
    <property type="entry name" value="ClpA/B_CS1"/>
</dbReference>
<dbReference type="SMART" id="SM01086">
    <property type="entry name" value="ClpB_D2-small"/>
    <property type="match status" value="1"/>
</dbReference>
<dbReference type="InterPro" id="IPR003593">
    <property type="entry name" value="AAA+_ATPase"/>
</dbReference>
<dbReference type="InterPro" id="IPR003959">
    <property type="entry name" value="ATPase_AAA_core"/>
</dbReference>
<evidence type="ECO:0000256" key="4">
    <source>
        <dbReference type="ARBA" id="ARBA00022737"/>
    </source>
</evidence>
<dbReference type="Gene3D" id="1.10.8.60">
    <property type="match status" value="2"/>
</dbReference>
<dbReference type="Pfam" id="PF07724">
    <property type="entry name" value="AAA_2"/>
    <property type="match status" value="1"/>
</dbReference>